<dbReference type="Proteomes" id="UP000030466">
    <property type="component" value="Unassembled WGS sequence"/>
</dbReference>
<dbReference type="GO" id="GO:0000976">
    <property type="term" value="F:transcription cis-regulatory region binding"/>
    <property type="evidence" value="ECO:0007669"/>
    <property type="project" value="TreeGrafter"/>
</dbReference>
<dbReference type="InterPro" id="IPR050109">
    <property type="entry name" value="HTH-type_TetR-like_transc_reg"/>
</dbReference>
<evidence type="ECO:0000256" key="3">
    <source>
        <dbReference type="ARBA" id="ARBA00023163"/>
    </source>
</evidence>
<name>A0A0A6VXE0_KOCRO</name>
<organism evidence="6 7">
    <name type="scientific">Kocuria rosea subsp. polaris</name>
    <dbReference type="NCBI Taxonomy" id="136273"/>
    <lineage>
        <taxon>Bacteria</taxon>
        <taxon>Bacillati</taxon>
        <taxon>Actinomycetota</taxon>
        <taxon>Actinomycetes</taxon>
        <taxon>Micrococcales</taxon>
        <taxon>Micrococcaceae</taxon>
        <taxon>Kocuria</taxon>
    </lineage>
</organism>
<keyword evidence="3" id="KW-0804">Transcription</keyword>
<protein>
    <submittedName>
        <fullName evidence="6">TetR family transcriptional regulator</fullName>
    </submittedName>
</protein>
<dbReference type="GeneID" id="64348491"/>
<evidence type="ECO:0000259" key="5">
    <source>
        <dbReference type="PROSITE" id="PS50977"/>
    </source>
</evidence>
<dbReference type="PROSITE" id="PS50977">
    <property type="entry name" value="HTH_TETR_2"/>
    <property type="match status" value="1"/>
</dbReference>
<dbReference type="Gene3D" id="1.10.357.10">
    <property type="entry name" value="Tetracycline Repressor, domain 2"/>
    <property type="match status" value="1"/>
</dbReference>
<dbReference type="EMBL" id="JSUH01000001">
    <property type="protein sequence ID" value="KHD98913.1"/>
    <property type="molecule type" value="Genomic_DNA"/>
</dbReference>
<dbReference type="OrthoDB" id="9806334at2"/>
<comment type="caution">
    <text evidence="6">The sequence shown here is derived from an EMBL/GenBank/DDBJ whole genome shotgun (WGS) entry which is preliminary data.</text>
</comment>
<proteinExistence type="predicted"/>
<dbReference type="Pfam" id="PF17937">
    <property type="entry name" value="TetR_C_28"/>
    <property type="match status" value="1"/>
</dbReference>
<evidence type="ECO:0000313" key="7">
    <source>
        <dbReference type="Proteomes" id="UP000030466"/>
    </source>
</evidence>
<evidence type="ECO:0000256" key="2">
    <source>
        <dbReference type="ARBA" id="ARBA00023125"/>
    </source>
</evidence>
<dbReference type="InterPro" id="IPR009057">
    <property type="entry name" value="Homeodomain-like_sf"/>
</dbReference>
<reference evidence="6 7" key="1">
    <citation type="journal article" date="2003" name="Int. J. Syst. Evol. Microbiol.">
        <title>Kocuria polaris sp. nov., an orange-pigmented psychrophilic bacterium isolated from an Antarctic cyanobacterial mat sample.</title>
        <authorList>
            <person name="Reddy G.S."/>
            <person name="Prakash J.S."/>
            <person name="Prabahar V."/>
            <person name="Matsumoto G.I."/>
            <person name="Stackebrandt E."/>
            <person name="Shivaji S."/>
        </authorList>
    </citation>
    <scope>NUCLEOTIDE SEQUENCE [LARGE SCALE GENOMIC DNA]</scope>
    <source>
        <strain evidence="6 7">CMS 76or</strain>
    </source>
</reference>
<dbReference type="GO" id="GO:0003700">
    <property type="term" value="F:DNA-binding transcription factor activity"/>
    <property type="evidence" value="ECO:0007669"/>
    <property type="project" value="TreeGrafter"/>
</dbReference>
<feature type="domain" description="HTH tetR-type" evidence="5">
    <location>
        <begin position="5"/>
        <end position="65"/>
    </location>
</feature>
<sequence>MPRPPVARDKLLAAFEQIVLDDGERAATLDAVAAAAGVSKGGLLYHFPHRQALVDATLQRLEELMQLDLEAMAAAPDGAARYFLVTSLFEDSRLDRALIVASRLVQAGDENARAALKRLEVAWYELILADVGDPVVATAVQQMGDGLYHNASIGLLPDGSARRHTILEHLLAAVDRLSPRP</sequence>
<evidence type="ECO:0000256" key="1">
    <source>
        <dbReference type="ARBA" id="ARBA00023015"/>
    </source>
</evidence>
<feature type="DNA-binding region" description="H-T-H motif" evidence="4">
    <location>
        <begin position="28"/>
        <end position="47"/>
    </location>
</feature>
<keyword evidence="1" id="KW-0805">Transcription regulation</keyword>
<keyword evidence="7" id="KW-1185">Reference proteome</keyword>
<dbReference type="InterPro" id="IPR001647">
    <property type="entry name" value="HTH_TetR"/>
</dbReference>
<dbReference type="Pfam" id="PF00440">
    <property type="entry name" value="TetR_N"/>
    <property type="match status" value="1"/>
</dbReference>
<dbReference type="SUPFAM" id="SSF46689">
    <property type="entry name" value="Homeodomain-like"/>
    <property type="match status" value="1"/>
</dbReference>
<evidence type="ECO:0000256" key="4">
    <source>
        <dbReference type="PROSITE-ProRule" id="PRU00335"/>
    </source>
</evidence>
<dbReference type="PANTHER" id="PTHR30055:SF234">
    <property type="entry name" value="HTH-TYPE TRANSCRIPTIONAL REGULATOR BETI"/>
    <property type="match status" value="1"/>
</dbReference>
<keyword evidence="2 4" id="KW-0238">DNA-binding</keyword>
<evidence type="ECO:0000313" key="6">
    <source>
        <dbReference type="EMBL" id="KHD98913.1"/>
    </source>
</evidence>
<dbReference type="PANTHER" id="PTHR30055">
    <property type="entry name" value="HTH-TYPE TRANSCRIPTIONAL REGULATOR RUTR"/>
    <property type="match status" value="1"/>
</dbReference>
<dbReference type="RefSeq" id="WP_031283706.1">
    <property type="nucleotide sequence ID" value="NZ_JSUH01000001.1"/>
</dbReference>
<gene>
    <name evidence="6" type="ORF">GY22_00680</name>
</gene>
<dbReference type="AlphaFoldDB" id="A0A0A6VXE0"/>
<accession>A0A0A6VXE0</accession>
<dbReference type="InterPro" id="IPR041479">
    <property type="entry name" value="TetR_CgmR_C"/>
</dbReference>